<comment type="caution">
    <text evidence="1">The sequence shown here is derived from an EMBL/GenBank/DDBJ whole genome shotgun (WGS) entry which is preliminary data.</text>
</comment>
<gene>
    <name evidence="1" type="ORF">GMARGA_LOCUS4245</name>
</gene>
<sequence length="180" mass="19585">STIPSSITSIPLLETLQDDFPQGCIGTLINVVTSIPTCELLGPFEPLAPLITVTESIKNNPRELLKYLTQIDESFNDICSAPICADKVVQDAIPAIEFGCKTDLNNKNTIMELIYGAIAVADQEQVCTRCNKDIINAFDNFLKNNTFALQVLDQSGINQTSIDTMKIGIAVKCGIKVEDC</sequence>
<dbReference type="Proteomes" id="UP000789901">
    <property type="component" value="Unassembled WGS sequence"/>
</dbReference>
<evidence type="ECO:0000313" key="1">
    <source>
        <dbReference type="EMBL" id="CAG8544433.1"/>
    </source>
</evidence>
<dbReference type="EMBL" id="CAJVQB010001643">
    <property type="protein sequence ID" value="CAG8544433.1"/>
    <property type="molecule type" value="Genomic_DNA"/>
</dbReference>
<name>A0ABM8W7G8_GIGMA</name>
<reference evidence="1 2" key="1">
    <citation type="submission" date="2021-06" db="EMBL/GenBank/DDBJ databases">
        <authorList>
            <person name="Kallberg Y."/>
            <person name="Tangrot J."/>
            <person name="Rosling A."/>
        </authorList>
    </citation>
    <scope>NUCLEOTIDE SEQUENCE [LARGE SCALE GENOMIC DNA]</scope>
    <source>
        <strain evidence="1 2">120-4 pot B 10/14</strain>
    </source>
</reference>
<protein>
    <submittedName>
        <fullName evidence="1">33309_t:CDS:1</fullName>
    </submittedName>
</protein>
<accession>A0ABM8W7G8</accession>
<proteinExistence type="predicted"/>
<feature type="non-terminal residue" evidence="1">
    <location>
        <position position="1"/>
    </location>
</feature>
<keyword evidence="2" id="KW-1185">Reference proteome</keyword>
<evidence type="ECO:0000313" key="2">
    <source>
        <dbReference type="Proteomes" id="UP000789901"/>
    </source>
</evidence>
<organism evidence="1 2">
    <name type="scientific">Gigaspora margarita</name>
    <dbReference type="NCBI Taxonomy" id="4874"/>
    <lineage>
        <taxon>Eukaryota</taxon>
        <taxon>Fungi</taxon>
        <taxon>Fungi incertae sedis</taxon>
        <taxon>Mucoromycota</taxon>
        <taxon>Glomeromycotina</taxon>
        <taxon>Glomeromycetes</taxon>
        <taxon>Diversisporales</taxon>
        <taxon>Gigasporaceae</taxon>
        <taxon>Gigaspora</taxon>
    </lineage>
</organism>